<comment type="caution">
    <text evidence="7">The sequence shown here is derived from an EMBL/GenBank/DDBJ whole genome shotgun (WGS) entry which is preliminary data.</text>
</comment>
<sequence>MFGTAARMLLLQYAGIDLPWYLYALLAVVLVAVLGYRQVDLSAKILSVLVICEYLAVLVLDAAILRDGGAHGVTLGSFTPAVALSGSPAIAILFCFAGFMGFEATTIYGEEARDPERTIPRATYLSVLLIGGFYAFSLWCLVVGAGAGQLVAHLRSLPDPTRFL</sequence>
<evidence type="ECO:0000256" key="1">
    <source>
        <dbReference type="ARBA" id="ARBA00004141"/>
    </source>
</evidence>
<feature type="transmembrane region" description="Helical" evidence="5">
    <location>
        <begin position="123"/>
        <end position="147"/>
    </location>
</feature>
<dbReference type="AlphaFoldDB" id="T0ZUH4"/>
<dbReference type="Pfam" id="PF00324">
    <property type="entry name" value="AA_permease"/>
    <property type="match status" value="1"/>
</dbReference>
<proteinExistence type="predicted"/>
<feature type="transmembrane region" description="Helical" evidence="5">
    <location>
        <begin position="77"/>
        <end position="102"/>
    </location>
</feature>
<dbReference type="PANTHER" id="PTHR42770:SF16">
    <property type="entry name" value="AMINO ACID PERMEASE"/>
    <property type="match status" value="1"/>
</dbReference>
<dbReference type="GO" id="GO:0016020">
    <property type="term" value="C:membrane"/>
    <property type="evidence" value="ECO:0007669"/>
    <property type="project" value="UniProtKB-SubCell"/>
</dbReference>
<gene>
    <name evidence="7" type="ORF">B2A_06755</name>
</gene>
<dbReference type="GO" id="GO:0055085">
    <property type="term" value="P:transmembrane transport"/>
    <property type="evidence" value="ECO:0007669"/>
    <property type="project" value="InterPro"/>
</dbReference>
<protein>
    <submittedName>
        <fullName evidence="7">Amino acid permease-associated region</fullName>
    </submittedName>
</protein>
<feature type="transmembrane region" description="Helical" evidence="5">
    <location>
        <begin position="20"/>
        <end position="36"/>
    </location>
</feature>
<evidence type="ECO:0000256" key="2">
    <source>
        <dbReference type="ARBA" id="ARBA00022692"/>
    </source>
</evidence>
<evidence type="ECO:0000256" key="3">
    <source>
        <dbReference type="ARBA" id="ARBA00022989"/>
    </source>
</evidence>
<evidence type="ECO:0000259" key="6">
    <source>
        <dbReference type="Pfam" id="PF00324"/>
    </source>
</evidence>
<reference evidence="7" key="1">
    <citation type="submission" date="2013-08" db="EMBL/GenBank/DDBJ databases">
        <authorList>
            <person name="Mendez C."/>
            <person name="Richter M."/>
            <person name="Ferrer M."/>
            <person name="Sanchez J."/>
        </authorList>
    </citation>
    <scope>NUCLEOTIDE SEQUENCE</scope>
</reference>
<feature type="transmembrane region" description="Helical" evidence="5">
    <location>
        <begin position="45"/>
        <end position="65"/>
    </location>
</feature>
<dbReference type="EMBL" id="AUZZ01004806">
    <property type="protein sequence ID" value="EQD51921.1"/>
    <property type="molecule type" value="Genomic_DNA"/>
</dbReference>
<feature type="non-terminal residue" evidence="7">
    <location>
        <position position="164"/>
    </location>
</feature>
<dbReference type="InterPro" id="IPR050367">
    <property type="entry name" value="APC_superfamily"/>
</dbReference>
<organism evidence="7">
    <name type="scientific">mine drainage metagenome</name>
    <dbReference type="NCBI Taxonomy" id="410659"/>
    <lineage>
        <taxon>unclassified sequences</taxon>
        <taxon>metagenomes</taxon>
        <taxon>ecological metagenomes</taxon>
    </lineage>
</organism>
<name>T0ZUH4_9ZZZZ</name>
<evidence type="ECO:0000256" key="4">
    <source>
        <dbReference type="ARBA" id="ARBA00023136"/>
    </source>
</evidence>
<evidence type="ECO:0000256" key="5">
    <source>
        <dbReference type="SAM" id="Phobius"/>
    </source>
</evidence>
<accession>T0ZUH4</accession>
<keyword evidence="4 5" id="KW-0472">Membrane</keyword>
<evidence type="ECO:0000313" key="7">
    <source>
        <dbReference type="EMBL" id="EQD51921.1"/>
    </source>
</evidence>
<keyword evidence="2 5" id="KW-0812">Transmembrane</keyword>
<dbReference type="Gene3D" id="1.20.1740.10">
    <property type="entry name" value="Amino acid/polyamine transporter I"/>
    <property type="match status" value="1"/>
</dbReference>
<feature type="domain" description="Amino acid permease/ SLC12A" evidence="6">
    <location>
        <begin position="2"/>
        <end position="144"/>
    </location>
</feature>
<dbReference type="PANTHER" id="PTHR42770">
    <property type="entry name" value="AMINO ACID TRANSPORTER-RELATED"/>
    <property type="match status" value="1"/>
</dbReference>
<reference evidence="7" key="2">
    <citation type="journal article" date="2014" name="ISME J.">
        <title>Microbial stratification in low pH oxic and suboxic macroscopic growths along an acid mine drainage.</title>
        <authorList>
            <person name="Mendez-Garcia C."/>
            <person name="Mesa V."/>
            <person name="Sprenger R.R."/>
            <person name="Richter M."/>
            <person name="Diez M.S."/>
            <person name="Solano J."/>
            <person name="Bargiela R."/>
            <person name="Golyshina O.V."/>
            <person name="Manteca A."/>
            <person name="Ramos J.L."/>
            <person name="Gallego J.R."/>
            <person name="Llorente I."/>
            <person name="Martins Dos Santos V.A."/>
            <person name="Jensen O.N."/>
            <person name="Pelaez A.I."/>
            <person name="Sanchez J."/>
            <person name="Ferrer M."/>
        </authorList>
    </citation>
    <scope>NUCLEOTIDE SEQUENCE</scope>
</reference>
<comment type="subcellular location">
    <subcellularLocation>
        <location evidence="1">Membrane</location>
        <topology evidence="1">Multi-pass membrane protein</topology>
    </subcellularLocation>
</comment>
<keyword evidence="3 5" id="KW-1133">Transmembrane helix</keyword>
<dbReference type="InterPro" id="IPR004841">
    <property type="entry name" value="AA-permease/SLC12A_dom"/>
</dbReference>